<dbReference type="GO" id="GO:0016779">
    <property type="term" value="F:nucleotidyltransferase activity"/>
    <property type="evidence" value="ECO:0007669"/>
    <property type="project" value="UniProtKB-KW"/>
</dbReference>
<protein>
    <submittedName>
        <fullName evidence="4">D-glycero-beta-D-manno-heptose 1-phosphate adenylyltransferase</fullName>
    </submittedName>
</protein>
<name>A0A538SJH5_UNCEI</name>
<dbReference type="Pfam" id="PF01467">
    <property type="entry name" value="CTP_transf_like"/>
    <property type="match status" value="1"/>
</dbReference>
<keyword evidence="1 4" id="KW-0808">Transferase</keyword>
<accession>A0A538SJH5</accession>
<evidence type="ECO:0000259" key="3">
    <source>
        <dbReference type="Pfam" id="PF01467"/>
    </source>
</evidence>
<evidence type="ECO:0000313" key="4">
    <source>
        <dbReference type="EMBL" id="TMQ51534.1"/>
    </source>
</evidence>
<dbReference type="AlphaFoldDB" id="A0A538SJH5"/>
<evidence type="ECO:0000256" key="1">
    <source>
        <dbReference type="ARBA" id="ARBA00022679"/>
    </source>
</evidence>
<dbReference type="InterPro" id="IPR050385">
    <property type="entry name" value="Archaeal_FAD_synthase"/>
</dbReference>
<dbReference type="SUPFAM" id="SSF52374">
    <property type="entry name" value="Nucleotidylyl transferase"/>
    <property type="match status" value="1"/>
</dbReference>
<dbReference type="EMBL" id="VBOT01000068">
    <property type="protein sequence ID" value="TMQ51534.1"/>
    <property type="molecule type" value="Genomic_DNA"/>
</dbReference>
<gene>
    <name evidence="4" type="ORF">E6K73_05490</name>
</gene>
<dbReference type="PANTHER" id="PTHR43793:SF2">
    <property type="entry name" value="BIFUNCTIONAL PROTEIN HLDE"/>
    <property type="match status" value="1"/>
</dbReference>
<dbReference type="Gene3D" id="3.40.50.620">
    <property type="entry name" value="HUPs"/>
    <property type="match status" value="1"/>
</dbReference>
<dbReference type="Proteomes" id="UP000320184">
    <property type="component" value="Unassembled WGS sequence"/>
</dbReference>
<dbReference type="PANTHER" id="PTHR43793">
    <property type="entry name" value="FAD SYNTHASE"/>
    <property type="match status" value="1"/>
</dbReference>
<keyword evidence="2 4" id="KW-0548">Nucleotidyltransferase</keyword>
<dbReference type="NCBIfam" id="TIGR00125">
    <property type="entry name" value="cyt_tran_rel"/>
    <property type="match status" value="1"/>
</dbReference>
<dbReference type="InterPro" id="IPR014729">
    <property type="entry name" value="Rossmann-like_a/b/a_fold"/>
</dbReference>
<dbReference type="InterPro" id="IPR004821">
    <property type="entry name" value="Cyt_trans-like"/>
</dbReference>
<evidence type="ECO:0000313" key="5">
    <source>
        <dbReference type="Proteomes" id="UP000320184"/>
    </source>
</evidence>
<organism evidence="4 5">
    <name type="scientific">Eiseniibacteriota bacterium</name>
    <dbReference type="NCBI Taxonomy" id="2212470"/>
    <lineage>
        <taxon>Bacteria</taxon>
        <taxon>Candidatus Eiseniibacteriota</taxon>
    </lineage>
</organism>
<reference evidence="4 5" key="1">
    <citation type="journal article" date="2019" name="Nat. Microbiol.">
        <title>Mediterranean grassland soil C-N compound turnover is dependent on rainfall and depth, and is mediated by genomically divergent microorganisms.</title>
        <authorList>
            <person name="Diamond S."/>
            <person name="Andeer P.F."/>
            <person name="Li Z."/>
            <person name="Crits-Christoph A."/>
            <person name="Burstein D."/>
            <person name="Anantharaman K."/>
            <person name="Lane K.R."/>
            <person name="Thomas B.C."/>
            <person name="Pan C."/>
            <person name="Northen T.R."/>
            <person name="Banfield J.F."/>
        </authorList>
    </citation>
    <scope>NUCLEOTIDE SEQUENCE [LARGE SCALE GENOMIC DNA]</scope>
    <source>
        <strain evidence="4">WS_3</strain>
    </source>
</reference>
<feature type="domain" description="Cytidyltransferase-like" evidence="3">
    <location>
        <begin position="21"/>
        <end position="95"/>
    </location>
</feature>
<evidence type="ECO:0000256" key="2">
    <source>
        <dbReference type="ARBA" id="ARBA00022695"/>
    </source>
</evidence>
<proteinExistence type="predicted"/>
<sequence length="136" mass="14331">MAEAARRVATWRAAGERVALASGVFDLLHVGHARHLTGARARADHLVVGVSDDRAAAALEGPGRPVLPAGDRSRLVAALRSVDLVVVVEEPVADRLLAVLGPEVHPPAAGTLPDRVPEAPSSRELLARVRDRYAIP</sequence>
<comment type="caution">
    <text evidence="4">The sequence shown here is derived from an EMBL/GenBank/DDBJ whole genome shotgun (WGS) entry which is preliminary data.</text>
</comment>